<organism evidence="7 8">
    <name type="scientific">Novosphingobium fuchskuhlense</name>
    <dbReference type="NCBI Taxonomy" id="1117702"/>
    <lineage>
        <taxon>Bacteria</taxon>
        <taxon>Pseudomonadati</taxon>
        <taxon>Pseudomonadota</taxon>
        <taxon>Alphaproteobacteria</taxon>
        <taxon>Sphingomonadales</taxon>
        <taxon>Sphingomonadaceae</taxon>
        <taxon>Novosphingobium</taxon>
    </lineage>
</organism>
<keyword evidence="1" id="KW-0678">Repressor</keyword>
<evidence type="ECO:0000313" key="7">
    <source>
        <dbReference type="EMBL" id="KUR72655.1"/>
    </source>
</evidence>
<dbReference type="InterPro" id="IPR001647">
    <property type="entry name" value="HTH_TetR"/>
</dbReference>
<accession>A0A117UXH3</accession>
<evidence type="ECO:0000256" key="1">
    <source>
        <dbReference type="ARBA" id="ARBA00022491"/>
    </source>
</evidence>
<comment type="caution">
    <text evidence="7">The sequence shown here is derived from an EMBL/GenBank/DDBJ whole genome shotgun (WGS) entry which is preliminary data.</text>
</comment>
<dbReference type="InterPro" id="IPR039538">
    <property type="entry name" value="BetI_C"/>
</dbReference>
<dbReference type="Pfam" id="PF13977">
    <property type="entry name" value="TetR_C_6"/>
    <property type="match status" value="1"/>
</dbReference>
<dbReference type="SUPFAM" id="SSF48498">
    <property type="entry name" value="Tetracyclin repressor-like, C-terminal domain"/>
    <property type="match status" value="1"/>
</dbReference>
<feature type="domain" description="HTH tetR-type" evidence="6">
    <location>
        <begin position="1"/>
        <end position="50"/>
    </location>
</feature>
<keyword evidence="8" id="KW-1185">Reference proteome</keyword>
<dbReference type="Pfam" id="PF00440">
    <property type="entry name" value="TetR_N"/>
    <property type="match status" value="1"/>
</dbReference>
<dbReference type="Proteomes" id="UP000058012">
    <property type="component" value="Unassembled WGS sequence"/>
</dbReference>
<dbReference type="Gene3D" id="1.10.357.10">
    <property type="entry name" value="Tetracycline Repressor, domain 2"/>
    <property type="match status" value="1"/>
</dbReference>
<evidence type="ECO:0000256" key="4">
    <source>
        <dbReference type="ARBA" id="ARBA00023163"/>
    </source>
</evidence>
<evidence type="ECO:0000259" key="6">
    <source>
        <dbReference type="PROSITE" id="PS50977"/>
    </source>
</evidence>
<dbReference type="GO" id="GO:0003700">
    <property type="term" value="F:DNA-binding transcription factor activity"/>
    <property type="evidence" value="ECO:0007669"/>
    <property type="project" value="TreeGrafter"/>
</dbReference>
<dbReference type="STRING" id="1117702.AQZ52_05300"/>
<dbReference type="GO" id="GO:0000976">
    <property type="term" value="F:transcription cis-regulatory region binding"/>
    <property type="evidence" value="ECO:0007669"/>
    <property type="project" value="TreeGrafter"/>
</dbReference>
<keyword evidence="2" id="KW-0805">Transcription regulation</keyword>
<keyword evidence="4" id="KW-0804">Transcription</keyword>
<dbReference type="PANTHER" id="PTHR30055">
    <property type="entry name" value="HTH-TYPE TRANSCRIPTIONAL REGULATOR RUTR"/>
    <property type="match status" value="1"/>
</dbReference>
<dbReference type="InterPro" id="IPR036271">
    <property type="entry name" value="Tet_transcr_reg_TetR-rel_C_sf"/>
</dbReference>
<dbReference type="EMBL" id="LLZS01000003">
    <property type="protein sequence ID" value="KUR72655.1"/>
    <property type="molecule type" value="Genomic_DNA"/>
</dbReference>
<evidence type="ECO:0000256" key="3">
    <source>
        <dbReference type="ARBA" id="ARBA00023125"/>
    </source>
</evidence>
<gene>
    <name evidence="7" type="ORF">AQZ52_05300</name>
</gene>
<evidence type="ECO:0000256" key="2">
    <source>
        <dbReference type="ARBA" id="ARBA00023015"/>
    </source>
</evidence>
<dbReference type="InterPro" id="IPR009057">
    <property type="entry name" value="Homeodomain-like_sf"/>
</dbReference>
<dbReference type="InterPro" id="IPR050109">
    <property type="entry name" value="HTH-type_TetR-like_transc_reg"/>
</dbReference>
<dbReference type="AlphaFoldDB" id="A0A117UXH3"/>
<evidence type="ECO:0000256" key="5">
    <source>
        <dbReference type="PROSITE-ProRule" id="PRU00335"/>
    </source>
</evidence>
<dbReference type="PROSITE" id="PS50977">
    <property type="entry name" value="HTH_TETR_2"/>
    <property type="match status" value="1"/>
</dbReference>
<proteinExistence type="predicted"/>
<name>A0A117UXH3_9SPHN</name>
<feature type="DNA-binding region" description="H-T-H motif" evidence="5">
    <location>
        <begin position="13"/>
        <end position="32"/>
    </location>
</feature>
<dbReference type="PANTHER" id="PTHR30055:SF228">
    <property type="entry name" value="TRANSCRIPTIONAL REGULATOR-RELATED"/>
    <property type="match status" value="1"/>
</dbReference>
<keyword evidence="3 5" id="KW-0238">DNA-binding</keyword>
<sequence length="181" mass="20702">MRLIAQEGLQGATLRRISAEAGYTTGAITHHFSNRDDLLIEILRVVCEVSFNRIGMINQSGMSHFECLREIILQGLPFDEEREIEWKVWFAFWTAGATGHARLAEENDRYYALWDQAIRDNLAKLCDASVLEDELAYISAIVDGLGIQILRVAGDVEQKQRIVERHRAVIITYIARFDHQL</sequence>
<evidence type="ECO:0000313" key="8">
    <source>
        <dbReference type="Proteomes" id="UP000058012"/>
    </source>
</evidence>
<dbReference type="SUPFAM" id="SSF46689">
    <property type="entry name" value="Homeodomain-like"/>
    <property type="match status" value="1"/>
</dbReference>
<protein>
    <recommendedName>
        <fullName evidence="6">HTH tetR-type domain-containing protein</fullName>
    </recommendedName>
</protein>
<reference evidence="7 8" key="1">
    <citation type="submission" date="2015-10" db="EMBL/GenBank/DDBJ databases">
        <title>Draft genome sequence of Novosphingobium fuchskuhlense DSM 25065 isolated from a surface water sample of the southwest basin of Lake Grosse Fuchskuhle.</title>
        <authorList>
            <person name="Ruckert C."/>
            <person name="Winkler A."/>
            <person name="Glaeser J."/>
            <person name="Grossart H.-P."/>
            <person name="Kalinowski J."/>
            <person name="Glaeser S."/>
        </authorList>
    </citation>
    <scope>NUCLEOTIDE SEQUENCE [LARGE SCALE GENOMIC DNA]</scope>
    <source>
        <strain evidence="7 8">FNE08-7</strain>
    </source>
</reference>